<accession>A0A183EBA5</accession>
<evidence type="ECO:0000256" key="1">
    <source>
        <dbReference type="SAM" id="Coils"/>
    </source>
</evidence>
<proteinExistence type="predicted"/>
<keyword evidence="3" id="KW-1185">Reference proteome</keyword>
<reference evidence="2 3" key="2">
    <citation type="submission" date="2018-11" db="EMBL/GenBank/DDBJ databases">
        <authorList>
            <consortium name="Pathogen Informatics"/>
        </authorList>
    </citation>
    <scope>NUCLEOTIDE SEQUENCE [LARGE SCALE GENOMIC DNA]</scope>
</reference>
<dbReference type="OrthoDB" id="5835755at2759"/>
<dbReference type="EMBL" id="UYRT01086434">
    <property type="protein sequence ID" value="VDN31334.1"/>
    <property type="molecule type" value="Genomic_DNA"/>
</dbReference>
<dbReference type="PANTHER" id="PTHR23159">
    <property type="entry name" value="CENTROSOMAL PROTEIN 2"/>
    <property type="match status" value="1"/>
</dbReference>
<feature type="coiled-coil region" evidence="1">
    <location>
        <begin position="3"/>
        <end position="107"/>
    </location>
</feature>
<dbReference type="WBParaSite" id="GPUH_0001827101-mRNA-1">
    <property type="protein sequence ID" value="GPUH_0001827101-mRNA-1"/>
    <property type="gene ID" value="GPUH_0001827101"/>
</dbReference>
<evidence type="ECO:0000313" key="3">
    <source>
        <dbReference type="Proteomes" id="UP000271098"/>
    </source>
</evidence>
<evidence type="ECO:0000313" key="2">
    <source>
        <dbReference type="EMBL" id="VDN31334.1"/>
    </source>
</evidence>
<dbReference type="Gene3D" id="1.10.287.2610">
    <property type="match status" value="1"/>
</dbReference>
<evidence type="ECO:0000313" key="4">
    <source>
        <dbReference type="WBParaSite" id="GPUH_0001827101-mRNA-1"/>
    </source>
</evidence>
<sequence>STNSNQESELDRLRKKIQQYEVTVKEQKNALDHLKAERERLQNIYREKAKQADHLNQLSQSFDAKLSKMRQDLRDTSDKLVIAETERNTLRSEITKLQHELQFGKDQMVRKTDEYQSSLDDLANAHRAAEDGRLNALQELESRKYELADLKSRLENTEQRLTSLQQDYNKAESERDILADSLRRFYSVTTHAVTLHRVKEDIDRDQPVETELPRSLPFPASVDYTTTGVRTGGTTINIGETLDINQLESTLQTLIGRIERLERERNEYREALDRLKKKTSDTHTTIHKRETRYKTIEENLTDMEDEKRAMEVRLASAKQLLRSQEEALKQRDEERRQLKAKMVAADLEARGKDAQLRHLNASNSQYFQEQLKNLRNDLESAHADLRSLREHEEQWDANRFQLESKLRDKEGETQRLNLLMANLESEKQTLNERVKELSGQLQLSDIKCTDMKEDLERLKRELTKAENVELELRKTSDYQSRTISEYQILRDQITGAQNDLANANNQKQQLEHELTALRSELREYKQRVHDLGGRASDLQRQLQDTHGEKNRLEERVVTLEKVVFYKRKKIKKESNLKPAVVSYSFISVASDSSGWLS</sequence>
<feature type="coiled-coil region" evidence="1">
    <location>
        <begin position="244"/>
        <end position="562"/>
    </location>
</feature>
<organism evidence="4">
    <name type="scientific">Gongylonema pulchrum</name>
    <dbReference type="NCBI Taxonomy" id="637853"/>
    <lineage>
        <taxon>Eukaryota</taxon>
        <taxon>Metazoa</taxon>
        <taxon>Ecdysozoa</taxon>
        <taxon>Nematoda</taxon>
        <taxon>Chromadorea</taxon>
        <taxon>Rhabditida</taxon>
        <taxon>Spirurina</taxon>
        <taxon>Spiruromorpha</taxon>
        <taxon>Spiruroidea</taxon>
        <taxon>Gongylonematidae</taxon>
        <taxon>Gongylonema</taxon>
    </lineage>
</organism>
<name>A0A183EBA5_9BILA</name>
<dbReference type="Proteomes" id="UP000271098">
    <property type="component" value="Unassembled WGS sequence"/>
</dbReference>
<dbReference type="Gene3D" id="1.20.5.340">
    <property type="match status" value="1"/>
</dbReference>
<gene>
    <name evidence="2" type="ORF">GPUH_LOCUS18245</name>
</gene>
<dbReference type="AlphaFoldDB" id="A0A183EBA5"/>
<dbReference type="SUPFAM" id="SSF57997">
    <property type="entry name" value="Tropomyosin"/>
    <property type="match status" value="1"/>
</dbReference>
<reference evidence="4" key="1">
    <citation type="submission" date="2016-06" db="UniProtKB">
        <authorList>
            <consortium name="WormBaseParasite"/>
        </authorList>
    </citation>
    <scope>IDENTIFICATION</scope>
</reference>
<feature type="coiled-coil region" evidence="1">
    <location>
        <begin position="137"/>
        <end position="181"/>
    </location>
</feature>
<dbReference type="PANTHER" id="PTHR23159:SF31">
    <property type="entry name" value="CENTROSOME-ASSOCIATED PROTEIN CEP250 ISOFORM X1"/>
    <property type="match status" value="1"/>
</dbReference>
<protein>
    <submittedName>
        <fullName evidence="4">Myosin_tail_1 domain-containing protein</fullName>
    </submittedName>
</protein>
<keyword evidence="1" id="KW-0175">Coiled coil</keyword>